<evidence type="ECO:0000313" key="3">
    <source>
        <dbReference type="EMBL" id="QPD02084.1"/>
    </source>
</evidence>
<name>A0A7S8IX84_NPVLD</name>
<accession>A0A7S8IX84</accession>
<dbReference type="Pfam" id="PF02498">
    <property type="entry name" value="Bro-N"/>
    <property type="match status" value="1"/>
</dbReference>
<dbReference type="PROSITE" id="PS51750">
    <property type="entry name" value="BRO_N"/>
    <property type="match status" value="1"/>
</dbReference>
<dbReference type="SMART" id="SM01040">
    <property type="entry name" value="Bro-N"/>
    <property type="match status" value="1"/>
</dbReference>
<dbReference type="EMBL" id="MT782112">
    <property type="protein sequence ID" value="QPD01910.1"/>
    <property type="molecule type" value="Genomic_DNA"/>
</dbReference>
<organism evidence="3">
    <name type="scientific">Lymantria dispar multicapsid nuclear polyhedrosis virus</name>
    <name type="common">LdMNPV</name>
    <dbReference type="NCBI Taxonomy" id="10449"/>
    <lineage>
        <taxon>Viruses</taxon>
        <taxon>Viruses incertae sedis</taxon>
        <taxon>Naldaviricetes</taxon>
        <taxon>Lefavirales</taxon>
        <taxon>Baculoviridae</taxon>
        <taxon>Alphabaculovirus</taxon>
        <taxon>Alphabaculovirus lydisparis</taxon>
    </lineage>
</organism>
<dbReference type="InterPro" id="IPR003497">
    <property type="entry name" value="BRO_N_domain"/>
</dbReference>
<sequence length="394" mass="45603">MSQVKIGQFKFGEDAFTLRYVLDGEQPVKFVAKDVASSLKYGNCNDAVSKHVDKKYKYTYGEQGSRFATPTSNSVIKRGDPLYLQAHTVLVTKEGVIQLIMKSKLPYAVELQAWLLEEVIPQVLCTGKYDPAIKHQQEETKRMVDRLIKVFTDHTTTLQAALVKKEKFVEFVVESNNKQIEAKNKLIEAKDQHVTRVMTDLNRMYSSFQDTMQRKDDIMKRKDEIIQKKDEQFQETMQKKDEQFKETMQKKDEQFKETIQKKDEQFQETIQRKDEQIARLIDAAMDLSSRAVQYPADERKHPVLCVARDGTTFHGIAGQRRYVQSQKRKLGVKDDDLVLETRRPNPALDWTNATHTTSGAVKRSKRSITFDSPEDAQLFEDTIKYLLSVDSVRK</sequence>
<reference evidence="3" key="2">
    <citation type="journal article" date="2020" name="J. Invertebr. Pathol.">
        <title>Pathology and genome sequence of a Lymantria dispar multiple nucleopolyhedrovirus (LdMNPV) isolate from Heilongjiang, China.</title>
        <authorList>
            <person name="Harrison R.L."/>
            <person name="Rowley D.L."/>
            <person name="Keena M.A."/>
        </authorList>
    </citation>
    <scope>NUCLEOTIDE SEQUENCE</scope>
    <source>
        <strain evidence="2">HrB</strain>
        <strain evidence="3">HrB-NJSS</strain>
    </source>
</reference>
<proteinExistence type="predicted"/>
<evidence type="ECO:0000313" key="2">
    <source>
        <dbReference type="EMBL" id="QPD01910.1"/>
    </source>
</evidence>
<protein>
    <submittedName>
        <fullName evidence="3">BRO-I</fullName>
    </submittedName>
</protein>
<evidence type="ECO:0000259" key="1">
    <source>
        <dbReference type="PROSITE" id="PS51750"/>
    </source>
</evidence>
<reference evidence="3" key="1">
    <citation type="journal article" date="2014" name="J. Invertebr. Pathol.">
        <title>Classification, genetic variation and pathogenicity of Lymantria dispar nucleopolyhedrovirus isolates from Asia, Europe, and North America.</title>
        <authorList>
            <person name="Harrison R.L."/>
            <person name="Keena M.A."/>
            <person name="Rowley D.L."/>
        </authorList>
    </citation>
    <scope>NUCLEOTIDE SEQUENCE</scope>
    <source>
        <strain evidence="2">HrB</strain>
        <strain evidence="3">HrB-NJSS</strain>
    </source>
</reference>
<feature type="domain" description="Bro-N" evidence="1">
    <location>
        <begin position="3"/>
        <end position="127"/>
    </location>
</feature>
<organismHost>
    <name type="scientific">Lepidoptera</name>
    <name type="common">moths &amp; butterflies</name>
    <dbReference type="NCBI Taxonomy" id="7088"/>
</organismHost>
<dbReference type="EMBL" id="MT782113">
    <property type="protein sequence ID" value="QPD02084.1"/>
    <property type="molecule type" value="Genomic_DNA"/>
</dbReference>